<keyword evidence="11 15" id="KW-0472">Membrane</keyword>
<feature type="binding site" evidence="14">
    <location>
        <position position="25"/>
    </location>
    <ligand>
        <name>Mg(2+)</name>
        <dbReference type="ChEBI" id="CHEBI:18420"/>
        <label>2</label>
    </ligand>
</feature>
<feature type="binding site" evidence="13">
    <location>
        <begin position="11"/>
        <end position="18"/>
    </location>
    <ligand>
        <name>GTP</name>
        <dbReference type="ChEBI" id="CHEBI:37565"/>
        <label>1</label>
    </ligand>
</feature>
<feature type="transmembrane region" description="Helical" evidence="15">
    <location>
        <begin position="628"/>
        <end position="648"/>
    </location>
</feature>
<keyword evidence="5 15" id="KW-0812">Transmembrane</keyword>
<feature type="transmembrane region" description="Helical" evidence="15">
    <location>
        <begin position="453"/>
        <end position="473"/>
    </location>
</feature>
<feature type="transmembrane region" description="Helical" evidence="15">
    <location>
        <begin position="287"/>
        <end position="304"/>
    </location>
</feature>
<protein>
    <recommendedName>
        <fullName evidence="12 15">Ferrous iron transport protein B</fullName>
    </recommendedName>
</protein>
<evidence type="ECO:0000256" key="3">
    <source>
        <dbReference type="ARBA" id="ARBA00022475"/>
    </source>
</evidence>
<dbReference type="CDD" id="cd01879">
    <property type="entry name" value="FeoB"/>
    <property type="match status" value="1"/>
</dbReference>
<comment type="function">
    <text evidence="15">Probable transporter of a GTP-driven Fe(2+) uptake system.</text>
</comment>
<evidence type="ECO:0000256" key="9">
    <source>
        <dbReference type="ARBA" id="ARBA00023065"/>
    </source>
</evidence>
<dbReference type="InterPro" id="IPR006073">
    <property type="entry name" value="GTP-bd"/>
</dbReference>
<evidence type="ECO:0000256" key="4">
    <source>
        <dbReference type="ARBA" id="ARBA00022496"/>
    </source>
</evidence>
<evidence type="ECO:0000313" key="17">
    <source>
        <dbReference type="EMBL" id="HAV92488.1"/>
    </source>
</evidence>
<evidence type="ECO:0000256" key="10">
    <source>
        <dbReference type="ARBA" id="ARBA00023134"/>
    </source>
</evidence>
<dbReference type="GO" id="GO:0046872">
    <property type="term" value="F:metal ion binding"/>
    <property type="evidence" value="ECO:0007669"/>
    <property type="project" value="UniProtKB-KW"/>
</dbReference>
<dbReference type="PRINTS" id="PR00326">
    <property type="entry name" value="GTP1OBG"/>
</dbReference>
<evidence type="ECO:0000256" key="13">
    <source>
        <dbReference type="PIRSR" id="PIRSR603373-1"/>
    </source>
</evidence>
<dbReference type="Pfam" id="PF07664">
    <property type="entry name" value="FeoB_C"/>
    <property type="match status" value="1"/>
</dbReference>
<dbReference type="PROSITE" id="PS51711">
    <property type="entry name" value="G_FEOB"/>
    <property type="match status" value="1"/>
</dbReference>
<evidence type="ECO:0000256" key="15">
    <source>
        <dbReference type="RuleBase" id="RU362098"/>
    </source>
</evidence>
<keyword evidence="14" id="KW-0460">Magnesium</keyword>
<feature type="binding site" evidence="14">
    <location>
        <position position="22"/>
    </location>
    <ligand>
        <name>Mg(2+)</name>
        <dbReference type="ChEBI" id="CHEBI:18420"/>
        <label>1</label>
    </ligand>
</feature>
<evidence type="ECO:0000256" key="6">
    <source>
        <dbReference type="ARBA" id="ARBA00022741"/>
    </source>
</evidence>
<dbReference type="Pfam" id="PF02421">
    <property type="entry name" value="FeoB_N"/>
    <property type="match status" value="1"/>
</dbReference>
<dbReference type="Gene3D" id="3.40.50.300">
    <property type="entry name" value="P-loop containing nucleotide triphosphate hydrolases"/>
    <property type="match status" value="1"/>
</dbReference>
<evidence type="ECO:0000256" key="11">
    <source>
        <dbReference type="ARBA" id="ARBA00023136"/>
    </source>
</evidence>
<feature type="binding site" evidence="13">
    <location>
        <begin position="57"/>
        <end position="60"/>
    </location>
    <ligand>
        <name>GTP</name>
        <dbReference type="ChEBI" id="CHEBI:37565"/>
        <label>1</label>
    </ligand>
</feature>
<evidence type="ECO:0000256" key="2">
    <source>
        <dbReference type="ARBA" id="ARBA00022448"/>
    </source>
</evidence>
<accession>A0A350HAC2</accession>
<evidence type="ECO:0000313" key="18">
    <source>
        <dbReference type="Proteomes" id="UP000264062"/>
    </source>
</evidence>
<keyword evidence="8 15" id="KW-0408">Iron</keyword>
<dbReference type="GO" id="GO:0005525">
    <property type="term" value="F:GTP binding"/>
    <property type="evidence" value="ECO:0007669"/>
    <property type="project" value="UniProtKB-KW"/>
</dbReference>
<comment type="similarity">
    <text evidence="15">Belongs to the TRAFAC class TrmE-Era-EngA-EngB-Septin-like GTPase superfamily. FeoB GTPase (TC 9.A.8) family.</text>
</comment>
<evidence type="ECO:0000256" key="14">
    <source>
        <dbReference type="PIRSR" id="PIRSR603373-2"/>
    </source>
</evidence>
<feature type="transmembrane region" description="Helical" evidence="15">
    <location>
        <begin position="338"/>
        <end position="367"/>
    </location>
</feature>
<dbReference type="PANTHER" id="PTHR43185:SF1">
    <property type="entry name" value="FE(2+) TRANSPORTER FEOB"/>
    <property type="match status" value="1"/>
</dbReference>
<feature type="binding site" evidence="14">
    <location>
        <position position="26"/>
    </location>
    <ligand>
        <name>Mg(2+)</name>
        <dbReference type="ChEBI" id="CHEBI:18420"/>
        <label>2</label>
    </ligand>
</feature>
<dbReference type="NCBIfam" id="TIGR00437">
    <property type="entry name" value="feoB"/>
    <property type="match status" value="1"/>
</dbReference>
<dbReference type="Pfam" id="PF07670">
    <property type="entry name" value="Gate"/>
    <property type="match status" value="2"/>
</dbReference>
<feature type="binding site" evidence="13">
    <location>
        <begin position="36"/>
        <end position="40"/>
    </location>
    <ligand>
        <name>GTP</name>
        <dbReference type="ChEBI" id="CHEBI:37565"/>
        <label>1</label>
    </ligand>
</feature>
<dbReference type="InterPro" id="IPR011640">
    <property type="entry name" value="Fe2_transport_prot_B_C"/>
</dbReference>
<name>A0A350HAC2_UNCW3</name>
<gene>
    <name evidence="17" type="primary">feoB</name>
    <name evidence="17" type="ORF">DCW38_04830</name>
</gene>
<organism evidence="17 18">
    <name type="scientific">candidate division WOR-3 bacterium</name>
    <dbReference type="NCBI Taxonomy" id="2052148"/>
    <lineage>
        <taxon>Bacteria</taxon>
        <taxon>Bacteria division WOR-3</taxon>
    </lineage>
</organism>
<dbReference type="InterPro" id="IPR030389">
    <property type="entry name" value="G_FEOB_dom"/>
</dbReference>
<dbReference type="InterPro" id="IPR011642">
    <property type="entry name" value="Gate_dom"/>
</dbReference>
<keyword evidence="6 13" id="KW-0547">Nucleotide-binding</keyword>
<keyword evidence="10 13" id="KW-0342">GTP-binding</keyword>
<dbReference type="InterPro" id="IPR027417">
    <property type="entry name" value="P-loop_NTPase"/>
</dbReference>
<evidence type="ECO:0000256" key="7">
    <source>
        <dbReference type="ARBA" id="ARBA00022989"/>
    </source>
</evidence>
<proteinExistence type="inferred from homology"/>
<evidence type="ECO:0000256" key="8">
    <source>
        <dbReference type="ARBA" id="ARBA00023004"/>
    </source>
</evidence>
<keyword evidence="9" id="KW-0406">Ion transport</keyword>
<dbReference type="PANTHER" id="PTHR43185">
    <property type="entry name" value="FERROUS IRON TRANSPORT PROTEIN B"/>
    <property type="match status" value="1"/>
</dbReference>
<dbReference type="GO" id="GO:0005886">
    <property type="term" value="C:plasma membrane"/>
    <property type="evidence" value="ECO:0007669"/>
    <property type="project" value="UniProtKB-SubCell"/>
</dbReference>
<feature type="binding site" evidence="13">
    <location>
        <begin position="117"/>
        <end position="120"/>
    </location>
    <ligand>
        <name>GTP</name>
        <dbReference type="ChEBI" id="CHEBI:37565"/>
        <label>1</label>
    </ligand>
</feature>
<feature type="transmembrane region" description="Helical" evidence="15">
    <location>
        <begin position="601"/>
        <end position="621"/>
    </location>
</feature>
<keyword evidence="3" id="KW-1003">Cell membrane</keyword>
<dbReference type="AlphaFoldDB" id="A0A350HAC2"/>
<evidence type="ECO:0000256" key="1">
    <source>
        <dbReference type="ARBA" id="ARBA00004651"/>
    </source>
</evidence>
<keyword evidence="4 15" id="KW-0410">Iron transport</keyword>
<comment type="subcellular location">
    <subcellularLocation>
        <location evidence="15">Cell inner membrane</location>
        <topology evidence="15">Multi-pass membrane protein</topology>
    </subcellularLocation>
    <subcellularLocation>
        <location evidence="1">Cell membrane</location>
        <topology evidence="1">Multi-pass membrane protein</topology>
    </subcellularLocation>
</comment>
<dbReference type="Gene3D" id="1.10.287.1770">
    <property type="match status" value="1"/>
</dbReference>
<evidence type="ECO:0000259" key="16">
    <source>
        <dbReference type="PROSITE" id="PS51711"/>
    </source>
</evidence>
<reference evidence="17 18" key="1">
    <citation type="journal article" date="2018" name="Nat. Biotechnol.">
        <title>A standardized bacterial taxonomy based on genome phylogeny substantially revises the tree of life.</title>
        <authorList>
            <person name="Parks D.H."/>
            <person name="Chuvochina M."/>
            <person name="Waite D.W."/>
            <person name="Rinke C."/>
            <person name="Skarshewski A."/>
            <person name="Chaumeil P.A."/>
            <person name="Hugenholtz P."/>
        </authorList>
    </citation>
    <scope>NUCLEOTIDE SEQUENCE [LARGE SCALE GENOMIC DNA]</scope>
    <source>
        <strain evidence="17">UBA9956</strain>
    </source>
</reference>
<dbReference type="Proteomes" id="UP000264062">
    <property type="component" value="Unassembled WGS sequence"/>
</dbReference>
<feature type="transmembrane region" description="Helical" evidence="15">
    <location>
        <begin position="423"/>
        <end position="447"/>
    </location>
</feature>
<feature type="transmembrane region" description="Helical" evidence="15">
    <location>
        <begin position="387"/>
        <end position="411"/>
    </location>
</feature>
<feature type="transmembrane region" description="Helical" evidence="15">
    <location>
        <begin position="515"/>
        <end position="534"/>
    </location>
</feature>
<sequence length="657" mass="73483">MFSMHNIAIVGQPNSGKSTIFNLLTGMNQTVGNWPGVTVEKKEGRVKLGDADAKLTDLPGVYGLTPLTMDEKVTRNYLLNENPDLIINVLDGSAMERSLYLSVQLLFLKMPVIFFINMSDIAEKKNISIDTKRLGELLGERVLFGSGKTEKGIKELKSEISEMLESKKSVSDNINIEQENTVFRKINTIAQILDSNENLKRFKYFYSLKLLEKDEEIENIAKKGLGRKTYAEVKEIAESTETSKGSFSTADWLYSISRGISGEVVTKGRLSHISLTEELDNIFLSRYFSLPIFFLAFFMIFFITFNFGGVINNLIELLLHSISLFVSRNISIKFISDFLTIGVIGGVGSVVSLIPYIFIMFFLLQILEDTGYMARIVFVMDRYMHKIGLHGKSFIPVVLGFGCSVPAVMAARTLETRSDRLKTILLIPFIPCSARLTVIILLGGAVFGASAPIFTFTLFLISILMAVVSGLIFSRFLSKEKSEGLIMDLPDYKTPNIKHLLLNSYFKVEDFLKRAGTLIFIISIIIFFASYFPIGNKGGLIDYMGHFISPLFKPLGFDIGMTVSLITGFFAKESVVSTLSVLYNSDSLTGYISNHWSVLDGFTYLLFMMIYIPCIATAVVIKQETKSWKFLLGLVTYSVILAYGISFLSRSLLSLFL</sequence>
<evidence type="ECO:0000256" key="5">
    <source>
        <dbReference type="ARBA" id="ARBA00022692"/>
    </source>
</evidence>
<dbReference type="InterPro" id="IPR003373">
    <property type="entry name" value="Fe2_transport_prot-B"/>
</dbReference>
<keyword evidence="7 15" id="KW-1133">Transmembrane helix</keyword>
<dbReference type="SUPFAM" id="SSF52540">
    <property type="entry name" value="P-loop containing nucleoside triphosphate hydrolases"/>
    <property type="match status" value="1"/>
</dbReference>
<dbReference type="InterPro" id="IPR050860">
    <property type="entry name" value="FeoB_GTPase"/>
</dbReference>
<comment type="caution">
    <text evidence="17">The sequence shown here is derived from an EMBL/GenBank/DDBJ whole genome shotgun (WGS) entry which is preliminary data.</text>
</comment>
<dbReference type="GO" id="GO:0015093">
    <property type="term" value="F:ferrous iron transmembrane transporter activity"/>
    <property type="evidence" value="ECO:0007669"/>
    <property type="project" value="UniProtKB-UniRule"/>
</dbReference>
<dbReference type="EMBL" id="DMZY01000141">
    <property type="protein sequence ID" value="HAV92488.1"/>
    <property type="molecule type" value="Genomic_DNA"/>
</dbReference>
<evidence type="ECO:0000256" key="12">
    <source>
        <dbReference type="NCBIfam" id="TIGR00437"/>
    </source>
</evidence>
<keyword evidence="2 15" id="KW-0813">Transport</keyword>
<feature type="domain" description="FeoB-type G" evidence="16">
    <location>
        <begin position="4"/>
        <end position="166"/>
    </location>
</feature>
<keyword evidence="14" id="KW-0479">Metal-binding</keyword>